<keyword evidence="1" id="KW-0812">Transmembrane</keyword>
<comment type="caution">
    <text evidence="2">The sequence shown here is derived from an EMBL/GenBank/DDBJ whole genome shotgun (WGS) entry which is preliminary data.</text>
</comment>
<evidence type="ECO:0000313" key="3">
    <source>
        <dbReference type="Proteomes" id="UP000813444"/>
    </source>
</evidence>
<protein>
    <submittedName>
        <fullName evidence="2">Uncharacterized protein</fullName>
    </submittedName>
</protein>
<evidence type="ECO:0000313" key="2">
    <source>
        <dbReference type="EMBL" id="KAH7310850.1"/>
    </source>
</evidence>
<gene>
    <name evidence="2" type="ORF">B0I35DRAFT_79363</name>
</gene>
<feature type="transmembrane region" description="Helical" evidence="1">
    <location>
        <begin position="62"/>
        <end position="90"/>
    </location>
</feature>
<accession>A0A8K0WN88</accession>
<proteinExistence type="predicted"/>
<keyword evidence="1" id="KW-1133">Transmembrane helix</keyword>
<keyword evidence="1" id="KW-0472">Membrane</keyword>
<organism evidence="2 3">
    <name type="scientific">Stachybotrys elegans</name>
    <dbReference type="NCBI Taxonomy" id="80388"/>
    <lineage>
        <taxon>Eukaryota</taxon>
        <taxon>Fungi</taxon>
        <taxon>Dikarya</taxon>
        <taxon>Ascomycota</taxon>
        <taxon>Pezizomycotina</taxon>
        <taxon>Sordariomycetes</taxon>
        <taxon>Hypocreomycetidae</taxon>
        <taxon>Hypocreales</taxon>
        <taxon>Stachybotryaceae</taxon>
        <taxon>Stachybotrys</taxon>
    </lineage>
</organism>
<evidence type="ECO:0000256" key="1">
    <source>
        <dbReference type="SAM" id="Phobius"/>
    </source>
</evidence>
<dbReference type="AlphaFoldDB" id="A0A8K0WN88"/>
<dbReference type="OrthoDB" id="4768051at2759"/>
<keyword evidence="3" id="KW-1185">Reference proteome</keyword>
<sequence length="614" mass="68874">MAVYQNISQDEKPRLVSRVEFGRTPWKSIAWRFGLALVFAALNLPVLYGFESKGELTRMDRRLFYILIILISALMSLTMGSLLGLLGAMLRWPLLAQRDYTPAEVDLIMGMAHPTGSVRLILHHTWTTRKWTTTTIVALIYLVWNIAARLSVAALGVTYDVNEVVSFPVLVTDWRSSEWFDLPSDWLDGMENDSLFTSLTVVSMQRYAALGRAMVRNESGVGWEEDQLRLQSKMNIAGLGLNRTVDGDKITYSYLLREYQGTETRQSEELLESSSTCLERVVRDGEVYERGEKIEIPDAMNQTTPDFLRVLDIFLNPDSEAEESATGMNGDPVWAAKMEWDKMSELSACATTYFFSPQVGGPTWPWPRNATFLDCRTCLAHNGGEGLGIGTLRNLPAENTSYVENFLLRQGAHSVIWDRFGEQLPAKSTLMIRRYPADNLEDFLDTLQTTFYDLQLGPGDQYGIDYKLGLQAAHVTAWLPLLSIIGAEMQLPKVTKEDGATDQPLLTFALQIQWSRAQGVLGGIMGFQLLAIALVVYSCRGVPLRDDSYLAIGRLLRTALDEIEGKSIATGQELAKWLNETKGLKLRYGTRSIEGEYEVDMVNVGGKFPDGLYR</sequence>
<dbReference type="Proteomes" id="UP000813444">
    <property type="component" value="Unassembled WGS sequence"/>
</dbReference>
<reference evidence="2" key="1">
    <citation type="journal article" date="2021" name="Nat. Commun.">
        <title>Genetic determinants of endophytism in the Arabidopsis root mycobiome.</title>
        <authorList>
            <person name="Mesny F."/>
            <person name="Miyauchi S."/>
            <person name="Thiergart T."/>
            <person name="Pickel B."/>
            <person name="Atanasova L."/>
            <person name="Karlsson M."/>
            <person name="Huettel B."/>
            <person name="Barry K.W."/>
            <person name="Haridas S."/>
            <person name="Chen C."/>
            <person name="Bauer D."/>
            <person name="Andreopoulos W."/>
            <person name="Pangilinan J."/>
            <person name="LaButti K."/>
            <person name="Riley R."/>
            <person name="Lipzen A."/>
            <person name="Clum A."/>
            <person name="Drula E."/>
            <person name="Henrissat B."/>
            <person name="Kohler A."/>
            <person name="Grigoriev I.V."/>
            <person name="Martin F.M."/>
            <person name="Hacquard S."/>
        </authorList>
    </citation>
    <scope>NUCLEOTIDE SEQUENCE</scope>
    <source>
        <strain evidence="2">MPI-CAGE-CH-0235</strain>
    </source>
</reference>
<dbReference type="EMBL" id="JAGPNK010000012">
    <property type="protein sequence ID" value="KAH7310850.1"/>
    <property type="molecule type" value="Genomic_DNA"/>
</dbReference>
<feature type="transmembrane region" description="Helical" evidence="1">
    <location>
        <begin position="29"/>
        <end position="50"/>
    </location>
</feature>
<name>A0A8K0WN88_9HYPO</name>